<evidence type="ECO:0000256" key="11">
    <source>
        <dbReference type="ARBA" id="ARBA00044143"/>
    </source>
</evidence>
<evidence type="ECO:0000313" key="15">
    <source>
        <dbReference type="Proteomes" id="UP001163096"/>
    </source>
</evidence>
<dbReference type="GO" id="GO:0015833">
    <property type="term" value="P:peptide transport"/>
    <property type="evidence" value="ECO:0007669"/>
    <property type="project" value="InterPro"/>
</dbReference>
<dbReference type="GO" id="GO:0005886">
    <property type="term" value="C:plasma membrane"/>
    <property type="evidence" value="ECO:0007669"/>
    <property type="project" value="UniProtKB-SubCell"/>
</dbReference>
<keyword evidence="15" id="KW-1185">Reference proteome</keyword>
<dbReference type="SUPFAM" id="SSF52540">
    <property type="entry name" value="P-loop containing nucleoside triphosphate hydrolases"/>
    <property type="match status" value="1"/>
</dbReference>
<evidence type="ECO:0000256" key="4">
    <source>
        <dbReference type="ARBA" id="ARBA00022741"/>
    </source>
</evidence>
<dbReference type="Pfam" id="PF08352">
    <property type="entry name" value="oligo_HPY"/>
    <property type="match status" value="1"/>
</dbReference>
<evidence type="ECO:0000256" key="3">
    <source>
        <dbReference type="ARBA" id="ARBA00022475"/>
    </source>
</evidence>
<comment type="subunit">
    <text evidence="9">The complex is composed of two ATP-binding proteins (NikD and NikE), two transmembrane proteins (NikB and NikC) and a solute-binding protein (NikA).</text>
</comment>
<dbReference type="PROSITE" id="PS50893">
    <property type="entry name" value="ABC_TRANSPORTER_2"/>
    <property type="match status" value="1"/>
</dbReference>
<dbReference type="AlphaFoldDB" id="A0A9X9S1R7"/>
<dbReference type="RefSeq" id="WP_268185442.1">
    <property type="nucleotide sequence ID" value="NZ_CP113361.1"/>
</dbReference>
<protein>
    <recommendedName>
        <fullName evidence="11">Nickel import system ATP-binding protein NikD</fullName>
        <ecNumber evidence="10">7.2.2.11</ecNumber>
    </recommendedName>
</protein>
<keyword evidence="5 14" id="KW-0067">ATP-binding</keyword>
<evidence type="ECO:0000313" key="14">
    <source>
        <dbReference type="EMBL" id="WAI00269.1"/>
    </source>
</evidence>
<keyword evidence="7" id="KW-0406">Ion transport</keyword>
<evidence type="ECO:0000256" key="8">
    <source>
        <dbReference type="ARBA" id="ARBA00023136"/>
    </source>
</evidence>
<keyword evidence="4" id="KW-0547">Nucleotide-binding</keyword>
<evidence type="ECO:0000259" key="13">
    <source>
        <dbReference type="PROSITE" id="PS50893"/>
    </source>
</evidence>
<dbReference type="EC" id="7.2.2.11" evidence="10"/>
<dbReference type="InterPro" id="IPR050388">
    <property type="entry name" value="ABC_Ni/Peptide_Import"/>
</dbReference>
<dbReference type="SMART" id="SM00382">
    <property type="entry name" value="AAA"/>
    <property type="match status" value="1"/>
</dbReference>
<evidence type="ECO:0000256" key="10">
    <source>
        <dbReference type="ARBA" id="ARBA00039098"/>
    </source>
</evidence>
<evidence type="ECO:0000256" key="6">
    <source>
        <dbReference type="ARBA" id="ARBA00022967"/>
    </source>
</evidence>
<evidence type="ECO:0000256" key="12">
    <source>
        <dbReference type="ARBA" id="ARBA00048610"/>
    </source>
</evidence>
<dbReference type="PANTHER" id="PTHR43297:SF13">
    <property type="entry name" value="NICKEL ABC TRANSPORTER, ATP-BINDING PROTEIN"/>
    <property type="match status" value="1"/>
</dbReference>
<comment type="subcellular location">
    <subcellularLocation>
        <location evidence="1">Cell membrane</location>
        <topology evidence="1">Peripheral membrane protein</topology>
    </subcellularLocation>
</comment>
<evidence type="ECO:0000256" key="5">
    <source>
        <dbReference type="ARBA" id="ARBA00022840"/>
    </source>
</evidence>
<organism evidence="14 15">
    <name type="scientific">Methanogenium organophilum</name>
    <dbReference type="NCBI Taxonomy" id="2199"/>
    <lineage>
        <taxon>Archaea</taxon>
        <taxon>Methanobacteriati</taxon>
        <taxon>Methanobacteriota</taxon>
        <taxon>Stenosarchaea group</taxon>
        <taxon>Methanomicrobia</taxon>
        <taxon>Methanomicrobiales</taxon>
        <taxon>Methanomicrobiaceae</taxon>
        <taxon>Methanogenium</taxon>
    </lineage>
</organism>
<proteinExistence type="predicted"/>
<dbReference type="InterPro" id="IPR003439">
    <property type="entry name" value="ABC_transporter-like_ATP-bd"/>
</dbReference>
<keyword evidence="2" id="KW-0813">Transport</keyword>
<dbReference type="InterPro" id="IPR003593">
    <property type="entry name" value="AAA+_ATPase"/>
</dbReference>
<evidence type="ECO:0000256" key="2">
    <source>
        <dbReference type="ARBA" id="ARBA00022448"/>
    </source>
</evidence>
<dbReference type="GeneID" id="76834926"/>
<dbReference type="InterPro" id="IPR027417">
    <property type="entry name" value="P-loop_NTPase"/>
</dbReference>
<dbReference type="NCBIfam" id="TIGR01727">
    <property type="entry name" value="oligo_HPY"/>
    <property type="match status" value="1"/>
</dbReference>
<evidence type="ECO:0000256" key="9">
    <source>
        <dbReference type="ARBA" id="ARBA00038669"/>
    </source>
</evidence>
<evidence type="ECO:0000256" key="1">
    <source>
        <dbReference type="ARBA" id="ARBA00004202"/>
    </source>
</evidence>
<dbReference type="EMBL" id="CP113361">
    <property type="protein sequence ID" value="WAI00269.1"/>
    <property type="molecule type" value="Genomic_DNA"/>
</dbReference>
<dbReference type="KEGG" id="mou:OU421_07450"/>
<reference evidence="14" key="1">
    <citation type="submission" date="2022-11" db="EMBL/GenBank/DDBJ databases">
        <title>Complete genome sequence of Methanogenium organophilum DSM 3596.</title>
        <authorList>
            <person name="Chen S.-C."/>
            <person name="Lai S.-J."/>
            <person name="You Y.-T."/>
        </authorList>
    </citation>
    <scope>NUCLEOTIDE SEQUENCE</scope>
    <source>
        <strain evidence="14">DSM 3596</strain>
    </source>
</reference>
<comment type="catalytic activity">
    <reaction evidence="12">
        <text>Ni(2+)(out) + ATP + H2O = Ni(2+)(in) + ADP + phosphate + H(+)</text>
        <dbReference type="Rhea" id="RHEA:15557"/>
        <dbReference type="ChEBI" id="CHEBI:15377"/>
        <dbReference type="ChEBI" id="CHEBI:15378"/>
        <dbReference type="ChEBI" id="CHEBI:30616"/>
        <dbReference type="ChEBI" id="CHEBI:43474"/>
        <dbReference type="ChEBI" id="CHEBI:49786"/>
        <dbReference type="ChEBI" id="CHEBI:456216"/>
        <dbReference type="EC" id="7.2.2.11"/>
    </reaction>
    <physiologicalReaction direction="left-to-right" evidence="12">
        <dbReference type="Rhea" id="RHEA:15558"/>
    </physiologicalReaction>
</comment>
<keyword evidence="6" id="KW-1278">Translocase</keyword>
<dbReference type="GO" id="GO:0016887">
    <property type="term" value="F:ATP hydrolysis activity"/>
    <property type="evidence" value="ECO:0007669"/>
    <property type="project" value="InterPro"/>
</dbReference>
<dbReference type="Proteomes" id="UP001163096">
    <property type="component" value="Chromosome"/>
</dbReference>
<dbReference type="GO" id="GO:0005524">
    <property type="term" value="F:ATP binding"/>
    <property type="evidence" value="ECO:0007669"/>
    <property type="project" value="UniProtKB-KW"/>
</dbReference>
<keyword evidence="8" id="KW-0472">Membrane</keyword>
<dbReference type="InterPro" id="IPR013563">
    <property type="entry name" value="Oligopep_ABC_C"/>
</dbReference>
<dbReference type="Gene3D" id="3.40.50.300">
    <property type="entry name" value="P-loop containing nucleotide triphosphate hydrolases"/>
    <property type="match status" value="1"/>
</dbReference>
<dbReference type="GO" id="GO:0015413">
    <property type="term" value="F:ABC-type nickel transporter activity"/>
    <property type="evidence" value="ECO:0007669"/>
    <property type="project" value="UniProtKB-EC"/>
</dbReference>
<gene>
    <name evidence="14" type="ORF">OU421_07450</name>
</gene>
<dbReference type="CDD" id="cd03257">
    <property type="entry name" value="ABC_NikE_OppD_transporters"/>
    <property type="match status" value="1"/>
</dbReference>
<dbReference type="Pfam" id="PF00005">
    <property type="entry name" value="ABC_tran"/>
    <property type="match status" value="1"/>
</dbReference>
<name>A0A9X9S1R7_METOG</name>
<evidence type="ECO:0000256" key="7">
    <source>
        <dbReference type="ARBA" id="ARBA00023065"/>
    </source>
</evidence>
<feature type="domain" description="ABC transporter" evidence="13">
    <location>
        <begin position="7"/>
        <end position="253"/>
    </location>
</feature>
<dbReference type="PANTHER" id="PTHR43297">
    <property type="entry name" value="OLIGOPEPTIDE TRANSPORT ATP-BINDING PROTEIN APPD"/>
    <property type="match status" value="1"/>
</dbReference>
<sequence length="312" mass="33158">MTSLLEIRDLNVTFRGNQTVRAVNGVSLSLGEGEVLALVGESGCGKSVVAHAIARLLPPSAEVEGNIRFQDTDLLSLDEQAMEKIRGAGIGVIFQNPSLALNPLHRIGRQVAEPLRLHRRVGKEESLGTASRVLSRLGFPDPEAVMALYPSQSSGGMNQRFVTAASTVLDPHLLIADEPTKGLDRERVDGVVAELGGRLSGAGSALLLITHDLSVARAMADTIAVMYAGEVVEEGSPETVLSSPLHPYTRGLVGSLPENGFVPVPGLAPSPVALPGGCRFHPRCPDRLECCTGEHPPLFVSGEQSVRCWRCR</sequence>
<accession>A0A9X9S1R7</accession>
<keyword evidence="3" id="KW-1003">Cell membrane</keyword>